<proteinExistence type="predicted"/>
<dbReference type="RefSeq" id="WP_184670149.1">
    <property type="nucleotide sequence ID" value="NZ_BAABAI010000026.1"/>
</dbReference>
<reference evidence="1 2" key="1">
    <citation type="submission" date="2020-08" db="EMBL/GenBank/DDBJ databases">
        <title>Sequencing the genomes of 1000 actinobacteria strains.</title>
        <authorList>
            <person name="Klenk H.-P."/>
        </authorList>
    </citation>
    <scope>NUCLEOTIDE SEQUENCE [LARGE SCALE GENOMIC DNA]</scope>
    <source>
        <strain evidence="1 2">DSM 45084</strain>
    </source>
</reference>
<evidence type="ECO:0000313" key="1">
    <source>
        <dbReference type="EMBL" id="MBB4966263.1"/>
    </source>
</evidence>
<organism evidence="1 2">
    <name type="scientific">Saccharothrix violaceirubra</name>
    <dbReference type="NCBI Taxonomy" id="413306"/>
    <lineage>
        <taxon>Bacteria</taxon>
        <taxon>Bacillati</taxon>
        <taxon>Actinomycetota</taxon>
        <taxon>Actinomycetes</taxon>
        <taxon>Pseudonocardiales</taxon>
        <taxon>Pseudonocardiaceae</taxon>
        <taxon>Saccharothrix</taxon>
    </lineage>
</organism>
<dbReference type="InterPro" id="IPR011990">
    <property type="entry name" value="TPR-like_helical_dom_sf"/>
</dbReference>
<keyword evidence="2" id="KW-1185">Reference proteome</keyword>
<protein>
    <submittedName>
        <fullName evidence="1">Tetratricopeptide (TPR) repeat protein</fullName>
    </submittedName>
</protein>
<dbReference type="Proteomes" id="UP000542674">
    <property type="component" value="Unassembled WGS sequence"/>
</dbReference>
<gene>
    <name evidence="1" type="ORF">F4559_003622</name>
</gene>
<dbReference type="EMBL" id="JACHJS010000001">
    <property type="protein sequence ID" value="MBB4966263.1"/>
    <property type="molecule type" value="Genomic_DNA"/>
</dbReference>
<evidence type="ECO:0000313" key="2">
    <source>
        <dbReference type="Proteomes" id="UP000542674"/>
    </source>
</evidence>
<comment type="caution">
    <text evidence="1">The sequence shown here is derived from an EMBL/GenBank/DDBJ whole genome shotgun (WGS) entry which is preliminary data.</text>
</comment>
<dbReference type="AlphaFoldDB" id="A0A7W7T479"/>
<name>A0A7W7T479_9PSEU</name>
<sequence length="1099" mass="120363">MNDPDDFVEEFRRVLDRNPVPGGVQLTVALSLATRIEPELVRAVRVRVLPHLDVGAESDFWFGPWIGARRPHVVTLRQDLLSLLWETLRRWHGDRTYPHLGRLGEVVDRVHRDQSPAFRLEEEVRRLTYLDPGGAEAAGRVLRRATRAIADDGDPRFLGWLAGARRRLPAAALDTTDGWHLLLVAGGHRPEKFPDRPSVDGLKATGRVAEVLGPPTRVGPGRPPDLVGLGRQGDDLVIGGEAPVMLPLPAGIPPAVEVLIGDDVHGEWHSLDGPLPPGLGRERVRLRTVDGSVFEVPRRFGDSVRESPVLVRIEHTDGRPASYWLQPVRSASEHARSSDQPVGLLAKVLGEVAHDHAASARLVEWRDDHHANGMLVLYGRDENDRVRVAWQLAVDSERQGWAVYRGRQDPESAWWLTEDRQDCGAANVLLVVDRADSWQPRHLPLLRDGVRTSGRVRVLLLADDAGSWWQGVESLLSKTDCPGSGLRLADRAPTRPGPDLRDLVVRAITDLRRVDRTELVRRVAWLDSGTGLEVGAVAACLDVEAGSPVSTAPPGTVVLRHEHAYRRRLPVDPERPVSAEALAELVFLGCLMAPLARADARSLLLHRGVIDDDAGWFALLGEYGRRYLDDQEHLDPLGPVGLAEDLLAAVLLDGDKATGVDPEAARELVARLGDDHVPVRAAANALTVLSRAGKRWPRLLVDHVHPLARRRPESLVAAGGPALLAALRHADVDLLERLRRALPPATDRPVGLDVAVAELEERLVEHGFRQGRPGPHRDAPLHLRLAASRRLAGRLAGALDSARRAVEEYDRLVPVDLRRHTEPLCEALVLLSRLLGETGQPKEALERAEHADARLRRLISQSDATAPNSLIGRVLATLARERARQGDTPLAVDDARRAVEVLRELDELRPGAHRADLVDALSTLVDLSTEVDARGGMAYADEAVAMADELVAKNEWAHLHRIAAARLSRARFLDDREALDETESAVAEYRRVVSASPARFEGALGAALVRLARRQNAVEPQVALLTAQEAVGLCRKARFDGDRTTALIDALEQLAAVCRSNERRTDAIKAAAEAAGLLRGLGAVERAAELDARYRTPGD</sequence>
<dbReference type="Gene3D" id="1.25.40.10">
    <property type="entry name" value="Tetratricopeptide repeat domain"/>
    <property type="match status" value="1"/>
</dbReference>
<accession>A0A7W7T479</accession>